<dbReference type="OrthoDB" id="1607513at2759"/>
<reference evidence="3" key="1">
    <citation type="submission" date="2020-12" db="EMBL/GenBank/DDBJ databases">
        <authorList>
            <person name="Iha C."/>
        </authorList>
    </citation>
    <scope>NUCLEOTIDE SEQUENCE</scope>
</reference>
<dbReference type="Proteomes" id="UP000708148">
    <property type="component" value="Unassembled WGS sequence"/>
</dbReference>
<dbReference type="InterPro" id="IPR012337">
    <property type="entry name" value="RNaseH-like_sf"/>
</dbReference>
<sequence length="191" mass="20744">MEDMSAELLELCLKFAKDIGWSEASGQAGLPPHPGQRPVRKPREKRMGHKTFDTSSEEDYDATWQRGPRASGAAGPSQPAGGAAGGTAGGELTDATQRLIARHVQEFLTERWSLCEPGTPREEDALDYWARNSARWPIVAWVARHSLCVPAGSGASERGFSVSGHTVRSRRASLGDERIEQLTFLSGNTDL</sequence>
<feature type="domain" description="HAT C-terminal dimerisation" evidence="2">
    <location>
        <begin position="119"/>
        <end position="186"/>
    </location>
</feature>
<feature type="compositionally biased region" description="Basic residues" evidence="1">
    <location>
        <begin position="38"/>
        <end position="49"/>
    </location>
</feature>
<protein>
    <recommendedName>
        <fullName evidence="2">HAT C-terminal dimerisation domain-containing protein</fullName>
    </recommendedName>
</protein>
<dbReference type="InterPro" id="IPR008906">
    <property type="entry name" value="HATC_C_dom"/>
</dbReference>
<feature type="compositionally biased region" description="Low complexity" evidence="1">
    <location>
        <begin position="65"/>
        <end position="81"/>
    </location>
</feature>
<dbReference type="Pfam" id="PF05699">
    <property type="entry name" value="Dimer_Tnp_hAT"/>
    <property type="match status" value="1"/>
</dbReference>
<evidence type="ECO:0000259" key="2">
    <source>
        <dbReference type="Pfam" id="PF05699"/>
    </source>
</evidence>
<dbReference type="AlphaFoldDB" id="A0A8S1IKI5"/>
<dbReference type="EMBL" id="CAJHUC010000324">
    <property type="protein sequence ID" value="CAD7695254.1"/>
    <property type="molecule type" value="Genomic_DNA"/>
</dbReference>
<organism evidence="3 4">
    <name type="scientific">Ostreobium quekettii</name>
    <dbReference type="NCBI Taxonomy" id="121088"/>
    <lineage>
        <taxon>Eukaryota</taxon>
        <taxon>Viridiplantae</taxon>
        <taxon>Chlorophyta</taxon>
        <taxon>core chlorophytes</taxon>
        <taxon>Ulvophyceae</taxon>
        <taxon>TCBD clade</taxon>
        <taxon>Bryopsidales</taxon>
        <taxon>Ostreobineae</taxon>
        <taxon>Ostreobiaceae</taxon>
        <taxon>Ostreobium</taxon>
    </lineage>
</organism>
<accession>A0A8S1IKI5</accession>
<evidence type="ECO:0000256" key="1">
    <source>
        <dbReference type="SAM" id="MobiDB-lite"/>
    </source>
</evidence>
<dbReference type="PANTHER" id="PTHR47611:SF1">
    <property type="entry name" value="CCHC-TYPE DOMAIN-CONTAINING PROTEIN"/>
    <property type="match status" value="1"/>
</dbReference>
<dbReference type="SUPFAM" id="SSF53098">
    <property type="entry name" value="Ribonuclease H-like"/>
    <property type="match status" value="1"/>
</dbReference>
<keyword evidence="4" id="KW-1185">Reference proteome</keyword>
<name>A0A8S1IKI5_9CHLO</name>
<proteinExistence type="predicted"/>
<evidence type="ECO:0000313" key="4">
    <source>
        <dbReference type="Proteomes" id="UP000708148"/>
    </source>
</evidence>
<feature type="region of interest" description="Disordered" evidence="1">
    <location>
        <begin position="23"/>
        <end position="90"/>
    </location>
</feature>
<comment type="caution">
    <text evidence="3">The sequence shown here is derived from an EMBL/GenBank/DDBJ whole genome shotgun (WGS) entry which is preliminary data.</text>
</comment>
<evidence type="ECO:0000313" key="3">
    <source>
        <dbReference type="EMBL" id="CAD7695254.1"/>
    </source>
</evidence>
<gene>
    <name evidence="3" type="ORF">OSTQU699_LOCUS615</name>
</gene>
<dbReference type="GO" id="GO:0046983">
    <property type="term" value="F:protein dimerization activity"/>
    <property type="evidence" value="ECO:0007669"/>
    <property type="project" value="InterPro"/>
</dbReference>
<dbReference type="PANTHER" id="PTHR47611">
    <property type="entry name" value="HAT DIMERISATION DOMAIN, C-TERMINAL"/>
    <property type="match status" value="1"/>
</dbReference>